<dbReference type="EC" id="1.-.-.-" evidence="8"/>
<evidence type="ECO:0000256" key="3">
    <source>
        <dbReference type="ARBA" id="ARBA00022630"/>
    </source>
</evidence>
<dbReference type="Gene3D" id="3.50.50.60">
    <property type="entry name" value="FAD/NAD(P)-binding domain"/>
    <property type="match status" value="3"/>
</dbReference>
<dbReference type="AlphaFoldDB" id="A0A815H6S5"/>
<dbReference type="GO" id="GO:0050661">
    <property type="term" value="F:NADP binding"/>
    <property type="evidence" value="ECO:0007669"/>
    <property type="project" value="InterPro"/>
</dbReference>
<dbReference type="Proteomes" id="UP000663891">
    <property type="component" value="Unassembled WGS sequence"/>
</dbReference>
<keyword evidence="7 8" id="KW-0503">Monooxygenase</keyword>
<dbReference type="OrthoDB" id="66881at2759"/>
<name>A0A815H6S5_9BILA</name>
<comment type="caution">
    <text evidence="9">The sequence shown here is derived from an EMBL/GenBank/DDBJ whole genome shotgun (WGS) entry which is preliminary data.</text>
</comment>
<dbReference type="InterPro" id="IPR000960">
    <property type="entry name" value="Flavin_mOase"/>
</dbReference>
<dbReference type="InterPro" id="IPR050346">
    <property type="entry name" value="FMO-like"/>
</dbReference>
<reference evidence="9" key="1">
    <citation type="submission" date="2021-02" db="EMBL/GenBank/DDBJ databases">
        <authorList>
            <person name="Nowell W R."/>
        </authorList>
    </citation>
    <scope>NUCLEOTIDE SEQUENCE</scope>
</reference>
<dbReference type="FunFam" id="3.50.50.60:FF:000138">
    <property type="entry name" value="Flavin-containing monooxygenase"/>
    <property type="match status" value="1"/>
</dbReference>
<dbReference type="InterPro" id="IPR020946">
    <property type="entry name" value="Flavin_mOase-like"/>
</dbReference>
<evidence type="ECO:0000256" key="8">
    <source>
        <dbReference type="RuleBase" id="RU361177"/>
    </source>
</evidence>
<comment type="similarity">
    <text evidence="2 8">Belongs to the FMO family.</text>
</comment>
<keyword evidence="6 8" id="KW-0560">Oxidoreductase</keyword>
<accession>A0A815H6S5</accession>
<evidence type="ECO:0000256" key="2">
    <source>
        <dbReference type="ARBA" id="ARBA00009183"/>
    </source>
</evidence>
<dbReference type="SUPFAM" id="SSF51905">
    <property type="entry name" value="FAD/NAD(P)-binding domain"/>
    <property type="match status" value="2"/>
</dbReference>
<sequence>MCSSIRVAICGAGPSGLSQLHAFESARQKGCEIPEIICYEKQSDLGGQWNYTWRTGLDEYNEHVHSSGQWNYTWRTGLDEYNEHVHSSMYFNLWTNLPKECSEYVDYTYDKHFGQSVPSYLPQNIFYDYIRGYAQQNNVCQYIQFNKSIQWINYLEEKNKFNVLVKDLKNDKIYSEEFDYVIIATGHYSTPFIPYLNGIETFPGRLLHSHDYRFAEDFQNRNVLLIGNNVSGPDIALELYKYGTKSIKISYRTKAKELKWPNEIKEVPSITKIEKNLVYFKDNSSERFDAIIYCTGYIHYFPYLDDNLRLKSSNSIYLPNLYKTIFWLDQPRLIYLGMQRATLGLNITNIQSWYARDFILGNIQLPLTKQEMEFDIKQWKLKEKNIKNIYDAFHFQKDYIIDLLNSIDYPHFNIEQMVEILFDCIKARNENILTYRDKIYTSVITNTIAKQHHTTWIKEFSQSLEDFIQK</sequence>
<proteinExistence type="inferred from homology"/>
<evidence type="ECO:0000256" key="4">
    <source>
        <dbReference type="ARBA" id="ARBA00022827"/>
    </source>
</evidence>
<dbReference type="EMBL" id="CAJNON010000661">
    <property type="protein sequence ID" value="CAF1348167.1"/>
    <property type="molecule type" value="Genomic_DNA"/>
</dbReference>
<keyword evidence="5" id="KW-0521">NADP</keyword>
<dbReference type="PIRSF" id="PIRSF000332">
    <property type="entry name" value="FMO"/>
    <property type="match status" value="1"/>
</dbReference>
<protein>
    <recommendedName>
        <fullName evidence="8">Flavin-containing monooxygenase</fullName>
        <ecNumber evidence="8">1.-.-.-</ecNumber>
    </recommendedName>
</protein>
<keyword evidence="4 8" id="KW-0274">FAD</keyword>
<evidence type="ECO:0000313" key="9">
    <source>
        <dbReference type="EMBL" id="CAF1348167.1"/>
    </source>
</evidence>
<dbReference type="Pfam" id="PF00743">
    <property type="entry name" value="FMO-like"/>
    <property type="match status" value="2"/>
</dbReference>
<dbReference type="GO" id="GO:0004499">
    <property type="term" value="F:N,N-dimethylaniline monooxygenase activity"/>
    <property type="evidence" value="ECO:0007669"/>
    <property type="project" value="InterPro"/>
</dbReference>
<organism evidence="9 10">
    <name type="scientific">Adineta steineri</name>
    <dbReference type="NCBI Taxonomy" id="433720"/>
    <lineage>
        <taxon>Eukaryota</taxon>
        <taxon>Metazoa</taxon>
        <taxon>Spiralia</taxon>
        <taxon>Gnathifera</taxon>
        <taxon>Rotifera</taxon>
        <taxon>Eurotatoria</taxon>
        <taxon>Bdelloidea</taxon>
        <taxon>Adinetida</taxon>
        <taxon>Adinetidae</taxon>
        <taxon>Adineta</taxon>
    </lineage>
</organism>
<evidence type="ECO:0000256" key="5">
    <source>
        <dbReference type="ARBA" id="ARBA00022857"/>
    </source>
</evidence>
<evidence type="ECO:0000256" key="1">
    <source>
        <dbReference type="ARBA" id="ARBA00001974"/>
    </source>
</evidence>
<dbReference type="GO" id="GO:0050660">
    <property type="term" value="F:flavin adenine dinucleotide binding"/>
    <property type="evidence" value="ECO:0007669"/>
    <property type="project" value="InterPro"/>
</dbReference>
<evidence type="ECO:0000256" key="6">
    <source>
        <dbReference type="ARBA" id="ARBA00023002"/>
    </source>
</evidence>
<dbReference type="InterPro" id="IPR036188">
    <property type="entry name" value="FAD/NAD-bd_sf"/>
</dbReference>
<keyword evidence="3 8" id="KW-0285">Flavoprotein</keyword>
<gene>
    <name evidence="9" type="ORF">VCS650_LOCUS33614</name>
</gene>
<dbReference type="PANTHER" id="PTHR23023">
    <property type="entry name" value="DIMETHYLANILINE MONOOXYGENASE"/>
    <property type="match status" value="1"/>
</dbReference>
<comment type="cofactor">
    <cofactor evidence="1 8">
        <name>FAD</name>
        <dbReference type="ChEBI" id="CHEBI:57692"/>
    </cofactor>
</comment>
<evidence type="ECO:0000256" key="7">
    <source>
        <dbReference type="ARBA" id="ARBA00023033"/>
    </source>
</evidence>
<evidence type="ECO:0000313" key="10">
    <source>
        <dbReference type="Proteomes" id="UP000663891"/>
    </source>
</evidence>